<keyword evidence="6" id="KW-1185">Reference proteome</keyword>
<protein>
    <submittedName>
        <fullName evidence="5">NADPH-dependent FMN reductase</fullName>
        <ecNumber evidence="5">1.5.1.38</ecNumber>
    </submittedName>
</protein>
<evidence type="ECO:0000256" key="3">
    <source>
        <dbReference type="ARBA" id="ARBA00023002"/>
    </source>
</evidence>
<organism evidence="5 6">
    <name type="scientific">Actinomadura alba</name>
    <dbReference type="NCBI Taxonomy" id="406431"/>
    <lineage>
        <taxon>Bacteria</taxon>
        <taxon>Bacillati</taxon>
        <taxon>Actinomycetota</taxon>
        <taxon>Actinomycetes</taxon>
        <taxon>Streptosporangiales</taxon>
        <taxon>Thermomonosporaceae</taxon>
        <taxon>Actinomadura</taxon>
    </lineage>
</organism>
<dbReference type="PANTHER" id="PTHR43408">
    <property type="entry name" value="FMN REDUCTASE (NADPH)"/>
    <property type="match status" value="1"/>
</dbReference>
<accession>A0ABR7LQS2</accession>
<evidence type="ECO:0000256" key="2">
    <source>
        <dbReference type="ARBA" id="ARBA00022643"/>
    </source>
</evidence>
<name>A0ABR7LQS2_9ACTN</name>
<sequence length="184" mass="19143">MATILAISGSPSTVSRTRGVLQHVEARLRDDGHTVTSVAVRDLPAAPLLAGDKTDPAIRAVVDGIAAVDGLVVATPIYKAAYTGLLKALLDLLPQYAFAEKSVLPLATGGTTAHVLAIDYALRPVLTSLGAAHVAQGYFVLDRFLTAADTGEIVIDPAAATALFDIVDRFSWSLRAGRSLDPVG</sequence>
<comment type="caution">
    <text evidence="5">The sequence shown here is derived from an EMBL/GenBank/DDBJ whole genome shotgun (WGS) entry which is preliminary data.</text>
</comment>
<evidence type="ECO:0000259" key="4">
    <source>
        <dbReference type="Pfam" id="PF03358"/>
    </source>
</evidence>
<evidence type="ECO:0000256" key="1">
    <source>
        <dbReference type="ARBA" id="ARBA00022630"/>
    </source>
</evidence>
<dbReference type="InterPro" id="IPR051814">
    <property type="entry name" value="NAD(P)H-dep_FMN_reductase"/>
</dbReference>
<dbReference type="PANTHER" id="PTHR43408:SF1">
    <property type="entry name" value="FMN REDUCTASE (NADPH)"/>
    <property type="match status" value="1"/>
</dbReference>
<reference evidence="5 6" key="1">
    <citation type="submission" date="2020-06" db="EMBL/GenBank/DDBJ databases">
        <title>Actinomadura xiongansis sp. nov., isolated from soil of Baiyangdian.</title>
        <authorList>
            <person name="Zhang X."/>
        </authorList>
    </citation>
    <scope>NUCLEOTIDE SEQUENCE [LARGE SCALE GENOMIC DNA]</scope>
    <source>
        <strain evidence="5 6">HBUM206468</strain>
    </source>
</reference>
<dbReference type="InterPro" id="IPR005025">
    <property type="entry name" value="FMN_Rdtase-like_dom"/>
</dbReference>
<dbReference type="RefSeq" id="WP_187243845.1">
    <property type="nucleotide sequence ID" value="NZ_BAAAOK010000027.1"/>
</dbReference>
<evidence type="ECO:0000313" key="6">
    <source>
        <dbReference type="Proteomes" id="UP000805614"/>
    </source>
</evidence>
<evidence type="ECO:0000313" key="5">
    <source>
        <dbReference type="EMBL" id="MBC6466825.1"/>
    </source>
</evidence>
<dbReference type="GO" id="GO:0052873">
    <property type="term" value="F:FMN reductase (NADPH) activity"/>
    <property type="evidence" value="ECO:0007669"/>
    <property type="project" value="UniProtKB-EC"/>
</dbReference>
<dbReference type="NCBIfam" id="TIGR03567">
    <property type="entry name" value="FMN_reduc_SsuE"/>
    <property type="match status" value="1"/>
</dbReference>
<proteinExistence type="predicted"/>
<dbReference type="InterPro" id="IPR029039">
    <property type="entry name" value="Flavoprotein-like_sf"/>
</dbReference>
<dbReference type="EMBL" id="JABVEC010000010">
    <property type="protein sequence ID" value="MBC6466825.1"/>
    <property type="molecule type" value="Genomic_DNA"/>
</dbReference>
<dbReference type="Gene3D" id="3.40.50.360">
    <property type="match status" value="1"/>
</dbReference>
<dbReference type="EC" id="1.5.1.38" evidence="5"/>
<gene>
    <name evidence="5" type="primary">ssuE</name>
    <name evidence="5" type="ORF">HKK74_15135</name>
</gene>
<dbReference type="Pfam" id="PF03358">
    <property type="entry name" value="FMN_red"/>
    <property type="match status" value="1"/>
</dbReference>
<keyword evidence="3 5" id="KW-0560">Oxidoreductase</keyword>
<dbReference type="Proteomes" id="UP000805614">
    <property type="component" value="Unassembled WGS sequence"/>
</dbReference>
<dbReference type="SUPFAM" id="SSF52218">
    <property type="entry name" value="Flavoproteins"/>
    <property type="match status" value="1"/>
</dbReference>
<keyword evidence="2" id="KW-0288">FMN</keyword>
<feature type="domain" description="NADPH-dependent FMN reductase-like" evidence="4">
    <location>
        <begin position="3"/>
        <end position="143"/>
    </location>
</feature>
<keyword evidence="1" id="KW-0285">Flavoprotein</keyword>
<dbReference type="InterPro" id="IPR020048">
    <property type="entry name" value="NADPH-dep_FMN_reduc_SsuE"/>
</dbReference>